<keyword evidence="1" id="KW-0732">Signal</keyword>
<gene>
    <name evidence="2" type="ORF">I4641_05420</name>
</gene>
<evidence type="ECO:0000256" key="1">
    <source>
        <dbReference type="SAM" id="SignalP"/>
    </source>
</evidence>
<reference evidence="2" key="1">
    <citation type="journal article" date="2021" name="Antonie Van Leeuwenhoek">
        <title>Draft genome and description of Waterburya agarophytonicola gen. nov. sp. nov. (Pleurocapsales, Cyanobacteria): a seaweed symbiont.</title>
        <authorList>
            <person name="Bonthond G."/>
            <person name="Shalygin S."/>
            <person name="Bayer T."/>
            <person name="Weinberger F."/>
        </authorList>
    </citation>
    <scope>NUCLEOTIDE SEQUENCE</scope>
    <source>
        <strain evidence="2">KI4</strain>
    </source>
</reference>
<dbReference type="EMBL" id="JADWDC010000009">
    <property type="protein sequence ID" value="MCC0176416.1"/>
    <property type="molecule type" value="Genomic_DNA"/>
</dbReference>
<accession>A0A964BQP0</accession>
<sequence>MKIRSLAVMLAGLSVVLGSAIANPAKAQTKNNNTYYCAQLDGNWNTFVNTPRGRVTLINWANKFSETWTPQKRCSTISQRFQNFLDDGNLKFIRTGEINKMPVLCVANARGGACPEDNVLITLKPGTDPEGVLIRLVDFRRSVSGQTLTLSADDAGFYSGGEFYVDMDKFIESVPVNN</sequence>
<proteinExistence type="predicted"/>
<feature type="chain" id="PRO_5037844952" evidence="1">
    <location>
        <begin position="28"/>
        <end position="178"/>
    </location>
</feature>
<dbReference type="AlphaFoldDB" id="A0A964BQP0"/>
<comment type="caution">
    <text evidence="2">The sequence shown here is derived from an EMBL/GenBank/DDBJ whole genome shotgun (WGS) entry which is preliminary data.</text>
</comment>
<keyword evidence="3" id="KW-1185">Reference proteome</keyword>
<organism evidence="2 3">
    <name type="scientific">Waterburya agarophytonicola KI4</name>
    <dbReference type="NCBI Taxonomy" id="2874699"/>
    <lineage>
        <taxon>Bacteria</taxon>
        <taxon>Bacillati</taxon>
        <taxon>Cyanobacteriota</taxon>
        <taxon>Cyanophyceae</taxon>
        <taxon>Pleurocapsales</taxon>
        <taxon>Hyellaceae</taxon>
        <taxon>Waterburya</taxon>
        <taxon>Waterburya agarophytonicola</taxon>
    </lineage>
</organism>
<feature type="signal peptide" evidence="1">
    <location>
        <begin position="1"/>
        <end position="27"/>
    </location>
</feature>
<dbReference type="InterPro" id="IPR025478">
    <property type="entry name" value="COP23"/>
</dbReference>
<name>A0A964BQP0_9CYAN</name>
<dbReference type="RefSeq" id="WP_229639457.1">
    <property type="nucleotide sequence ID" value="NZ_JADWDC010000009.1"/>
</dbReference>
<evidence type="ECO:0000313" key="3">
    <source>
        <dbReference type="Proteomes" id="UP000729733"/>
    </source>
</evidence>
<protein>
    <submittedName>
        <fullName evidence="2">COP23 domain-containing protein</fullName>
    </submittedName>
</protein>
<dbReference type="Proteomes" id="UP000729733">
    <property type="component" value="Unassembled WGS sequence"/>
</dbReference>
<evidence type="ECO:0000313" key="2">
    <source>
        <dbReference type="EMBL" id="MCC0176416.1"/>
    </source>
</evidence>
<dbReference type="Pfam" id="PF14218">
    <property type="entry name" value="COP23"/>
    <property type="match status" value="1"/>
</dbReference>